<dbReference type="EMBL" id="CM047580">
    <property type="protein sequence ID" value="KAI9920712.1"/>
    <property type="molecule type" value="Genomic_DNA"/>
</dbReference>
<comment type="caution">
    <text evidence="1">The sequence shown here is derived from an EMBL/GenBank/DDBJ whole genome shotgun (WGS) entry which is preliminary data.</text>
</comment>
<reference evidence="1 2" key="1">
    <citation type="journal article" date="2022" name="bioRxiv">
        <title>The genome of the oomycete Peronosclerospora sorghi, a cosmopolitan pathogen of maize and sorghum, is inflated with dispersed pseudogenes.</title>
        <authorList>
            <person name="Fletcher K."/>
            <person name="Martin F."/>
            <person name="Isakeit T."/>
            <person name="Cavanaugh K."/>
            <person name="Magill C."/>
            <person name="Michelmore R."/>
        </authorList>
    </citation>
    <scope>NUCLEOTIDE SEQUENCE [LARGE SCALE GENOMIC DNA]</scope>
    <source>
        <strain evidence="1">P6</strain>
    </source>
</reference>
<organism evidence="1 2">
    <name type="scientific">Peronosclerospora sorghi</name>
    <dbReference type="NCBI Taxonomy" id="230839"/>
    <lineage>
        <taxon>Eukaryota</taxon>
        <taxon>Sar</taxon>
        <taxon>Stramenopiles</taxon>
        <taxon>Oomycota</taxon>
        <taxon>Peronosporomycetes</taxon>
        <taxon>Peronosporales</taxon>
        <taxon>Peronosporaceae</taxon>
        <taxon>Peronosclerospora</taxon>
    </lineage>
</organism>
<keyword evidence="2" id="KW-1185">Reference proteome</keyword>
<name>A0ACC0WQR9_9STRA</name>
<dbReference type="Proteomes" id="UP001163321">
    <property type="component" value="Chromosome 1"/>
</dbReference>
<sequence length="133" mass="15672">MKVFVVSHKNDPKFPSVFLPAETEEFCQNLSNAEQTIRPLHMASFVFKEMIIFKGFKLSDDQDIVDSVELRWDACKQTLYLLAYILHPHFLLEAKNLPNSEFTSPHFLSDVAIFYYKRLIDEDYGLLRSQFFR</sequence>
<gene>
    <name evidence="1" type="ORF">PsorP6_001932</name>
</gene>
<accession>A0ACC0WQR9</accession>
<protein>
    <submittedName>
        <fullName evidence="1">Uncharacterized protein</fullName>
    </submittedName>
</protein>
<proteinExistence type="predicted"/>
<evidence type="ECO:0000313" key="1">
    <source>
        <dbReference type="EMBL" id="KAI9920712.1"/>
    </source>
</evidence>
<evidence type="ECO:0000313" key="2">
    <source>
        <dbReference type="Proteomes" id="UP001163321"/>
    </source>
</evidence>